<dbReference type="Proteomes" id="UP000534388">
    <property type="component" value="Unassembled WGS sequence"/>
</dbReference>
<protein>
    <submittedName>
        <fullName evidence="2">Uncharacterized protein</fullName>
    </submittedName>
</protein>
<evidence type="ECO:0000313" key="2">
    <source>
        <dbReference type="EMBL" id="MBA5638032.1"/>
    </source>
</evidence>
<keyword evidence="3" id="KW-1185">Reference proteome</keyword>
<sequence>MQKLNSELNRLYLQPGANPAGAPALVAADGNTRAITISFNPASGEDDGEHWTRLCAVANALQTELGLPAPAVSITGTGYRLWLSLETPMPEAKVAHFLTLLGAAHPQELDDHAGAGAPAQLPPYALASGEQWAAFIHPELGASFASEPALDIEPPQAGQAALLEGLHSISAQQFAHAMLELEARQAHTMQEPEARQAPAPKAAPSPALEPAPAPSAAAPQDLLLKDATLEDIVRFLHARNIEPTFRHLLPK</sequence>
<evidence type="ECO:0000256" key="1">
    <source>
        <dbReference type="SAM" id="MobiDB-lite"/>
    </source>
</evidence>
<dbReference type="EMBL" id="JACEZT010000008">
    <property type="protein sequence ID" value="MBA5638032.1"/>
    <property type="molecule type" value="Genomic_DNA"/>
</dbReference>
<feature type="compositionally biased region" description="Pro residues" evidence="1">
    <location>
        <begin position="201"/>
        <end position="213"/>
    </location>
</feature>
<name>A0A7W2ESX4_9BURK</name>
<feature type="region of interest" description="Disordered" evidence="1">
    <location>
        <begin position="187"/>
        <end position="216"/>
    </location>
</feature>
<dbReference type="AlphaFoldDB" id="A0A7W2ESX4"/>
<accession>A0A7W2ESX4</accession>
<comment type="caution">
    <text evidence="2">The sequence shown here is derived from an EMBL/GenBank/DDBJ whole genome shotgun (WGS) entry which is preliminary data.</text>
</comment>
<evidence type="ECO:0000313" key="3">
    <source>
        <dbReference type="Proteomes" id="UP000534388"/>
    </source>
</evidence>
<dbReference type="RefSeq" id="WP_182163213.1">
    <property type="nucleotide sequence ID" value="NZ_JACEZT010000008.1"/>
</dbReference>
<reference evidence="2 3" key="1">
    <citation type="submission" date="2020-07" db="EMBL/GenBank/DDBJ databases">
        <title>Novel species isolated from subtropical streams in China.</title>
        <authorList>
            <person name="Lu H."/>
        </authorList>
    </citation>
    <scope>NUCLEOTIDE SEQUENCE [LARGE SCALE GENOMIC DNA]</scope>
    <source>
        <strain evidence="2 3">LX20W</strain>
    </source>
</reference>
<proteinExistence type="predicted"/>
<organism evidence="2 3">
    <name type="scientific">Rugamonas brunnea</name>
    <dbReference type="NCBI Taxonomy" id="2758569"/>
    <lineage>
        <taxon>Bacteria</taxon>
        <taxon>Pseudomonadati</taxon>
        <taxon>Pseudomonadota</taxon>
        <taxon>Betaproteobacteria</taxon>
        <taxon>Burkholderiales</taxon>
        <taxon>Oxalobacteraceae</taxon>
        <taxon>Telluria group</taxon>
        <taxon>Rugamonas</taxon>
    </lineage>
</organism>
<gene>
    <name evidence="2" type="ORF">H3H37_13305</name>
</gene>